<evidence type="ECO:0000313" key="3">
    <source>
        <dbReference type="Proteomes" id="UP001152622"/>
    </source>
</evidence>
<dbReference type="Proteomes" id="UP001152622">
    <property type="component" value="Chromosome 12"/>
</dbReference>
<sequence length="95" mass="10741">MRELTIWLSERNLRCQAPCAVAACMRSLGGLNLLTARLAGLSPRKRLQRRDENRQALRRPLATANVRPGKRNMEKTPLGSGSARQSSHLWFCGRR</sequence>
<protein>
    <submittedName>
        <fullName evidence="2">Uncharacterized protein</fullName>
    </submittedName>
</protein>
<proteinExistence type="predicted"/>
<dbReference type="EMBL" id="JAINUF010000012">
    <property type="protein sequence ID" value="KAJ8345659.1"/>
    <property type="molecule type" value="Genomic_DNA"/>
</dbReference>
<name>A0A9Q1IMT6_SYNKA</name>
<keyword evidence="3" id="KW-1185">Reference proteome</keyword>
<gene>
    <name evidence="2" type="ORF">SKAU_G00298520</name>
</gene>
<dbReference type="AlphaFoldDB" id="A0A9Q1IMT6"/>
<feature type="region of interest" description="Disordered" evidence="1">
    <location>
        <begin position="46"/>
        <end position="95"/>
    </location>
</feature>
<evidence type="ECO:0000256" key="1">
    <source>
        <dbReference type="SAM" id="MobiDB-lite"/>
    </source>
</evidence>
<accession>A0A9Q1IMT6</accession>
<organism evidence="2 3">
    <name type="scientific">Synaphobranchus kaupii</name>
    <name type="common">Kaup's arrowtooth eel</name>
    <dbReference type="NCBI Taxonomy" id="118154"/>
    <lineage>
        <taxon>Eukaryota</taxon>
        <taxon>Metazoa</taxon>
        <taxon>Chordata</taxon>
        <taxon>Craniata</taxon>
        <taxon>Vertebrata</taxon>
        <taxon>Euteleostomi</taxon>
        <taxon>Actinopterygii</taxon>
        <taxon>Neopterygii</taxon>
        <taxon>Teleostei</taxon>
        <taxon>Anguilliformes</taxon>
        <taxon>Synaphobranchidae</taxon>
        <taxon>Synaphobranchus</taxon>
    </lineage>
</organism>
<comment type="caution">
    <text evidence="2">The sequence shown here is derived from an EMBL/GenBank/DDBJ whole genome shotgun (WGS) entry which is preliminary data.</text>
</comment>
<evidence type="ECO:0000313" key="2">
    <source>
        <dbReference type="EMBL" id="KAJ8345659.1"/>
    </source>
</evidence>
<reference evidence="2" key="1">
    <citation type="journal article" date="2023" name="Science">
        <title>Genome structures resolve the early diversification of teleost fishes.</title>
        <authorList>
            <person name="Parey E."/>
            <person name="Louis A."/>
            <person name="Montfort J."/>
            <person name="Bouchez O."/>
            <person name="Roques C."/>
            <person name="Iampietro C."/>
            <person name="Lluch J."/>
            <person name="Castinel A."/>
            <person name="Donnadieu C."/>
            <person name="Desvignes T."/>
            <person name="Floi Bucao C."/>
            <person name="Jouanno E."/>
            <person name="Wen M."/>
            <person name="Mejri S."/>
            <person name="Dirks R."/>
            <person name="Jansen H."/>
            <person name="Henkel C."/>
            <person name="Chen W.J."/>
            <person name="Zahm M."/>
            <person name="Cabau C."/>
            <person name="Klopp C."/>
            <person name="Thompson A.W."/>
            <person name="Robinson-Rechavi M."/>
            <person name="Braasch I."/>
            <person name="Lecointre G."/>
            <person name="Bobe J."/>
            <person name="Postlethwait J.H."/>
            <person name="Berthelot C."/>
            <person name="Roest Crollius H."/>
            <person name="Guiguen Y."/>
        </authorList>
    </citation>
    <scope>NUCLEOTIDE SEQUENCE</scope>
    <source>
        <strain evidence="2">WJC10195</strain>
    </source>
</reference>